<evidence type="ECO:0000313" key="2">
    <source>
        <dbReference type="EMBL" id="MAA13214.1"/>
    </source>
</evidence>
<dbReference type="AlphaFoldDB" id="A0A224YGX4"/>
<accession>A0A224YGX4</accession>
<keyword evidence="1" id="KW-1133">Transmembrane helix</keyword>
<protein>
    <submittedName>
        <fullName evidence="2">Uncharacterized protein</fullName>
    </submittedName>
</protein>
<evidence type="ECO:0000256" key="1">
    <source>
        <dbReference type="SAM" id="Phobius"/>
    </source>
</evidence>
<dbReference type="EMBL" id="GFPF01002068">
    <property type="protein sequence ID" value="MAA13214.1"/>
    <property type="molecule type" value="Transcribed_RNA"/>
</dbReference>
<feature type="transmembrane region" description="Helical" evidence="1">
    <location>
        <begin position="53"/>
        <end position="78"/>
    </location>
</feature>
<keyword evidence="1" id="KW-0472">Membrane</keyword>
<feature type="transmembrane region" description="Helical" evidence="1">
    <location>
        <begin position="22"/>
        <end position="41"/>
    </location>
</feature>
<keyword evidence="1" id="KW-0812">Transmembrane</keyword>
<sequence length="123" mass="13947">MFSAILLFSALCTRLGVTLLAAFARFFVALILGSFLLLAFFRSTSNGDRLFSALRFCFGLAGVGNDLNWFIASFPFFFADVFRSLAYSTCKLRRPYPDFGLGRRPIVKPEATVERRTARFSFW</sequence>
<reference evidence="2" key="1">
    <citation type="journal article" date="2017" name="Parasit. Vectors">
        <title>Sialotranscriptomics of Rhipicephalus zambeziensis reveals intricate expression profiles of secretory proteins and suggests tight temporal transcriptional regulation during blood-feeding.</title>
        <authorList>
            <person name="de Castro M.H."/>
            <person name="de Klerk D."/>
            <person name="Pienaar R."/>
            <person name="Rees D.J.G."/>
            <person name="Mans B.J."/>
        </authorList>
    </citation>
    <scope>NUCLEOTIDE SEQUENCE</scope>
    <source>
        <tissue evidence="2">Salivary glands</tissue>
    </source>
</reference>
<name>A0A224YGX4_9ACAR</name>
<proteinExistence type="predicted"/>
<organism evidence="2">
    <name type="scientific">Rhipicephalus zambeziensis</name>
    <dbReference type="NCBI Taxonomy" id="60191"/>
    <lineage>
        <taxon>Eukaryota</taxon>
        <taxon>Metazoa</taxon>
        <taxon>Ecdysozoa</taxon>
        <taxon>Arthropoda</taxon>
        <taxon>Chelicerata</taxon>
        <taxon>Arachnida</taxon>
        <taxon>Acari</taxon>
        <taxon>Parasitiformes</taxon>
        <taxon>Ixodida</taxon>
        <taxon>Ixodoidea</taxon>
        <taxon>Ixodidae</taxon>
        <taxon>Rhipicephalinae</taxon>
        <taxon>Rhipicephalus</taxon>
        <taxon>Rhipicephalus</taxon>
    </lineage>
</organism>